<name>A0A1H4A7Z4_SELRU</name>
<protein>
    <submittedName>
        <fullName evidence="1">Uncharacterized protein</fullName>
    </submittedName>
</protein>
<gene>
    <name evidence="1" type="ORF">SAMN05660648_02759</name>
</gene>
<reference evidence="1 2" key="1">
    <citation type="submission" date="2016-10" db="EMBL/GenBank/DDBJ databases">
        <authorList>
            <person name="de Groot N.N."/>
        </authorList>
    </citation>
    <scope>NUCLEOTIDE SEQUENCE [LARGE SCALE GENOMIC DNA]</scope>
    <source>
        <strain evidence="1 2">DSM 2872</strain>
    </source>
</reference>
<dbReference type="AlphaFoldDB" id="A0A1H4A7Z4"/>
<organism evidence="1 2">
    <name type="scientific">Selenomonas ruminantium</name>
    <dbReference type="NCBI Taxonomy" id="971"/>
    <lineage>
        <taxon>Bacteria</taxon>
        <taxon>Bacillati</taxon>
        <taxon>Bacillota</taxon>
        <taxon>Negativicutes</taxon>
        <taxon>Selenomonadales</taxon>
        <taxon>Selenomonadaceae</taxon>
        <taxon>Selenomonas</taxon>
    </lineage>
</organism>
<accession>A0A1H4A7Z4</accession>
<dbReference type="RefSeq" id="WP_074673348.1">
    <property type="nucleotide sequence ID" value="NZ_FNQG01000014.1"/>
</dbReference>
<proteinExistence type="predicted"/>
<sequence>MHDENDDSKRCVESEIYMLNQDYGMRSGCLWGYEYKDKSVILYPHPWGVDGDAYYRYVNAYKITDHKKDEEIALSGYMYNRKFASEEEALAYIDGVKKGIDLMIESILGANSKVKMIF</sequence>
<dbReference type="EMBL" id="FNQG01000014">
    <property type="protein sequence ID" value="SEA31574.1"/>
    <property type="molecule type" value="Genomic_DNA"/>
</dbReference>
<evidence type="ECO:0000313" key="1">
    <source>
        <dbReference type="EMBL" id="SEA31574.1"/>
    </source>
</evidence>
<evidence type="ECO:0000313" key="2">
    <source>
        <dbReference type="Proteomes" id="UP000183469"/>
    </source>
</evidence>
<dbReference type="Proteomes" id="UP000183469">
    <property type="component" value="Unassembled WGS sequence"/>
</dbReference>